<dbReference type="InterPro" id="IPR026935">
    <property type="entry name" value="BtrH_N"/>
</dbReference>
<dbReference type="EMBL" id="UPXP01000036">
    <property type="protein sequence ID" value="VBB41153.1"/>
    <property type="molecule type" value="Genomic_DNA"/>
</dbReference>
<accession>A0A652ZZH9</accession>
<reference evidence="3" key="1">
    <citation type="submission" date="2018-07" db="EMBL/GenBank/DDBJ databases">
        <authorList>
            <consortium name="Genoscope - CEA"/>
            <person name="William W."/>
        </authorList>
    </citation>
    <scope>NUCLEOTIDE SEQUENCE</scope>
    <source>
        <strain evidence="3">IK1</strain>
    </source>
</reference>
<dbReference type="Gene3D" id="3.90.70.10">
    <property type="entry name" value="Cysteine proteinases"/>
    <property type="match status" value="1"/>
</dbReference>
<feature type="domain" description="Butirosin biosynthesis protein H N-terminal" evidence="1">
    <location>
        <begin position="16"/>
        <end position="153"/>
    </location>
</feature>
<name>A0A652ZZH9_9SPIR</name>
<evidence type="ECO:0000259" key="1">
    <source>
        <dbReference type="Pfam" id="PF14399"/>
    </source>
</evidence>
<feature type="domain" description="DUF4872" evidence="2">
    <location>
        <begin position="177"/>
        <end position="250"/>
    </location>
</feature>
<dbReference type="Pfam" id="PF16169">
    <property type="entry name" value="DUF4872"/>
    <property type="match status" value="1"/>
</dbReference>
<dbReference type="InterPro" id="IPR032369">
    <property type="entry name" value="DUF4872"/>
</dbReference>
<organism evidence="3">
    <name type="scientific">uncultured Spirochaetota bacterium</name>
    <dbReference type="NCBI Taxonomy" id="460511"/>
    <lineage>
        <taxon>Bacteria</taxon>
        <taxon>Pseudomonadati</taxon>
        <taxon>Spirochaetota</taxon>
        <taxon>environmental samples</taxon>
    </lineage>
</organism>
<dbReference type="Pfam" id="PF14399">
    <property type="entry name" value="BtrH_N"/>
    <property type="match status" value="1"/>
</dbReference>
<dbReference type="AlphaFoldDB" id="A0A652ZZH9"/>
<evidence type="ECO:0000313" key="3">
    <source>
        <dbReference type="EMBL" id="VBB41153.1"/>
    </source>
</evidence>
<evidence type="ECO:0000259" key="2">
    <source>
        <dbReference type="Pfam" id="PF16169"/>
    </source>
</evidence>
<proteinExistence type="predicted"/>
<gene>
    <name evidence="3" type="ORF">TRIP_E70020</name>
</gene>
<sequence length="363" mass="41713">MLIKEITIPHMICDYNCMWNGVEDQYMWKTDTKIPKYLFFGLSAFCSVIYLKQSKPTNRRVVYWSNGLPQRMYNFMEEVIGYTVKKYRGKDFEKALASVKRYIDNDIPVTLGALDMYNLPYYEKFFHKNHIPIHYVLAVGYNDSIGVLKIADCGKNEYQEISYSNLQSSWNVDVPGFSKAYTYYVFNFKKAVRPIEEIFKIGLKKKCVQNLESEVSFIGINGIKKIAKEFPKWQNELSHESYIASLKHFVEYTGFPPALPFELTGDCDSSLATHKASRDVFADLLNYGCEAYCKKAWGSAAALFNFSGEIIEQMTDLIVKKIQGSSQSLTEIPEMLDKIALLEGNAYHLINKSIEISYSNILS</sequence>
<protein>
    <submittedName>
        <fullName evidence="3">Uncharacterized protein</fullName>
    </submittedName>
</protein>